<gene>
    <name evidence="1" type="ORF">ACJRO7_007180</name>
</gene>
<evidence type="ECO:0008006" key="3">
    <source>
        <dbReference type="Google" id="ProtNLM"/>
    </source>
</evidence>
<dbReference type="Proteomes" id="UP001634007">
    <property type="component" value="Unassembled WGS sequence"/>
</dbReference>
<sequence length="107" mass="12091">MNVHISRFCCFGPQSPRSKALKVVAGFPVQSVAWDDDQDQLKVTGDVNAINLTSLFRKKFEFAELVSTSEDKIVDKIEDNSSKTKDLPPLICSCPYVERFYYLEAPL</sequence>
<keyword evidence="2" id="KW-1185">Reference proteome</keyword>
<evidence type="ECO:0000313" key="1">
    <source>
        <dbReference type="EMBL" id="KAL3715405.1"/>
    </source>
</evidence>
<dbReference type="Gene3D" id="3.30.70.100">
    <property type="match status" value="1"/>
</dbReference>
<dbReference type="AlphaFoldDB" id="A0ABD3IKE0"/>
<dbReference type="EMBL" id="JBJKBG010000011">
    <property type="protein sequence ID" value="KAL3715405.1"/>
    <property type="molecule type" value="Genomic_DNA"/>
</dbReference>
<name>A0ABD3IKE0_EUCGL</name>
<accession>A0ABD3IKE0</accession>
<reference evidence="1 2" key="1">
    <citation type="submission" date="2024-11" db="EMBL/GenBank/DDBJ databases">
        <title>Chromosome-level genome assembly of Eucalyptus globulus Labill. provides insights into its genome evolution.</title>
        <authorList>
            <person name="Li X."/>
        </authorList>
    </citation>
    <scope>NUCLEOTIDE SEQUENCE [LARGE SCALE GENOMIC DNA]</scope>
    <source>
        <strain evidence="1">CL2024</strain>
        <tissue evidence="1">Fresh tender leaves</tissue>
    </source>
</reference>
<protein>
    <recommendedName>
        <fullName evidence="3">HMA domain-containing protein</fullName>
    </recommendedName>
</protein>
<dbReference type="InterPro" id="IPR044296">
    <property type="entry name" value="HIPP46"/>
</dbReference>
<proteinExistence type="predicted"/>
<dbReference type="PANTHER" id="PTHR46371">
    <property type="entry name" value="OS04G0464100 PROTEIN"/>
    <property type="match status" value="1"/>
</dbReference>
<organism evidence="1 2">
    <name type="scientific">Eucalyptus globulus</name>
    <name type="common">Tasmanian blue gum</name>
    <dbReference type="NCBI Taxonomy" id="34317"/>
    <lineage>
        <taxon>Eukaryota</taxon>
        <taxon>Viridiplantae</taxon>
        <taxon>Streptophyta</taxon>
        <taxon>Embryophyta</taxon>
        <taxon>Tracheophyta</taxon>
        <taxon>Spermatophyta</taxon>
        <taxon>Magnoliopsida</taxon>
        <taxon>eudicotyledons</taxon>
        <taxon>Gunneridae</taxon>
        <taxon>Pentapetalae</taxon>
        <taxon>rosids</taxon>
        <taxon>malvids</taxon>
        <taxon>Myrtales</taxon>
        <taxon>Myrtaceae</taxon>
        <taxon>Myrtoideae</taxon>
        <taxon>Eucalypteae</taxon>
        <taxon>Eucalyptus</taxon>
    </lineage>
</organism>
<comment type="caution">
    <text evidence="1">The sequence shown here is derived from an EMBL/GenBank/DDBJ whole genome shotgun (WGS) entry which is preliminary data.</text>
</comment>
<evidence type="ECO:0000313" key="2">
    <source>
        <dbReference type="Proteomes" id="UP001634007"/>
    </source>
</evidence>